<dbReference type="Pfam" id="PF12625">
    <property type="entry name" value="Arabinose_bd"/>
    <property type="match status" value="1"/>
</dbReference>
<gene>
    <name evidence="5" type="primary">virS</name>
    <name evidence="5" type="ORF">NGTWS1702_25630</name>
</gene>
<dbReference type="EMBL" id="BPRH01002684">
    <property type="protein sequence ID" value="GJF18132.1"/>
    <property type="molecule type" value="Genomic_DNA"/>
</dbReference>
<keyword evidence="2" id="KW-0238">DNA-binding</keyword>
<organism evidence="5 6">
    <name type="scientific">Mycolicibacterium cyprinidarum</name>
    <dbReference type="NCBI Taxonomy" id="2860311"/>
    <lineage>
        <taxon>Bacteria</taxon>
        <taxon>Bacillati</taxon>
        <taxon>Actinomycetota</taxon>
        <taxon>Actinomycetes</taxon>
        <taxon>Mycobacteriales</taxon>
        <taxon>Mycobacteriaceae</taxon>
        <taxon>Mycolicibacterium</taxon>
    </lineage>
</organism>
<dbReference type="Pfam" id="PF12833">
    <property type="entry name" value="HTH_18"/>
    <property type="match status" value="1"/>
</dbReference>
<name>A0ABQ4VFK9_9MYCO</name>
<proteinExistence type="predicted"/>
<dbReference type="InterPro" id="IPR009057">
    <property type="entry name" value="Homeodomain-like_sf"/>
</dbReference>
<keyword evidence="3" id="KW-0804">Transcription</keyword>
<evidence type="ECO:0000313" key="6">
    <source>
        <dbReference type="Proteomes" id="UP001060504"/>
    </source>
</evidence>
<dbReference type="PANTHER" id="PTHR47894:SF4">
    <property type="entry name" value="HTH-TYPE TRANSCRIPTIONAL REGULATOR GADX"/>
    <property type="match status" value="1"/>
</dbReference>
<sequence>MASLIRATTLWGYRELVLELGGDPQHFLARFGIPPGVEDQQDAFISIDAYVRMLQASAEDLRCPDFGLRLSRWQGLDILGPVAVIARNAQTVLDGLQMIGRYLYVHSPALKLTLTPRSADSDLRFTYEVTEPGVGTVIQGHEISMAIVVRILRLLGGPDAWPSSISFIHDQQGSDTAYREALGCPVRFRQPWCGLEVPQRLADQRIESADPETRRIATKYLESNYVARTTALSDRVAELARRLLPTGQCSVDAIANQLAMHPRSLQRRLATEDVRCQDLIERERRALATKYLAEPGLHLGQIAGLLGYAEQSTLNRSCRRWFGKTPRQYRADLQMMSFDGVSAR</sequence>
<protein>
    <submittedName>
        <fullName evidence="5">HTH-type transcriptional regulator VirS</fullName>
    </submittedName>
</protein>
<dbReference type="Gene3D" id="1.10.10.60">
    <property type="entry name" value="Homeodomain-like"/>
    <property type="match status" value="1"/>
</dbReference>
<dbReference type="InterPro" id="IPR018060">
    <property type="entry name" value="HTH_AraC"/>
</dbReference>
<dbReference type="PROSITE" id="PS01124">
    <property type="entry name" value="HTH_ARAC_FAMILY_2"/>
    <property type="match status" value="1"/>
</dbReference>
<evidence type="ECO:0000313" key="5">
    <source>
        <dbReference type="EMBL" id="GJF18132.1"/>
    </source>
</evidence>
<dbReference type="SMART" id="SM00342">
    <property type="entry name" value="HTH_ARAC"/>
    <property type="match status" value="1"/>
</dbReference>
<evidence type="ECO:0000259" key="4">
    <source>
        <dbReference type="PROSITE" id="PS01124"/>
    </source>
</evidence>
<comment type="caution">
    <text evidence="5">The sequence shown here is derived from an EMBL/GenBank/DDBJ whole genome shotgun (WGS) entry which is preliminary data.</text>
</comment>
<evidence type="ECO:0000256" key="3">
    <source>
        <dbReference type="ARBA" id="ARBA00023163"/>
    </source>
</evidence>
<feature type="domain" description="HTH araC/xylS-type" evidence="4">
    <location>
        <begin position="234"/>
        <end position="332"/>
    </location>
</feature>
<reference evidence="5 6" key="1">
    <citation type="submission" date="2021-08" db="EMBL/GenBank/DDBJ databases">
        <title>Draft genome sequence of Mycolicibacterium sp. NGTWS1702 strain.</title>
        <authorList>
            <person name="Matsumoto M."/>
            <person name="Tang B.C.C."/>
            <person name="Machida Y."/>
            <person name="Matoyama H."/>
            <person name="Kishihara T."/>
            <person name="Sato S."/>
            <person name="Kondo I."/>
            <person name="Sano M."/>
            <person name="Kato G."/>
        </authorList>
    </citation>
    <scope>NUCLEOTIDE SEQUENCE [LARGE SCALE GENOMIC DNA]</scope>
    <source>
        <strain evidence="5 6">NGTWSNA01</strain>
    </source>
</reference>
<keyword evidence="1" id="KW-0805">Transcription regulation</keyword>
<evidence type="ECO:0000256" key="2">
    <source>
        <dbReference type="ARBA" id="ARBA00023125"/>
    </source>
</evidence>
<accession>A0ABQ4VFK9</accession>
<dbReference type="InterPro" id="IPR032687">
    <property type="entry name" value="AraC-type_N"/>
</dbReference>
<dbReference type="Proteomes" id="UP001060504">
    <property type="component" value="Unassembled WGS sequence"/>
</dbReference>
<dbReference type="PANTHER" id="PTHR47894">
    <property type="entry name" value="HTH-TYPE TRANSCRIPTIONAL REGULATOR GADX"/>
    <property type="match status" value="1"/>
</dbReference>
<dbReference type="SUPFAM" id="SSF46689">
    <property type="entry name" value="Homeodomain-like"/>
    <property type="match status" value="1"/>
</dbReference>
<keyword evidence="6" id="KW-1185">Reference proteome</keyword>
<evidence type="ECO:0000256" key="1">
    <source>
        <dbReference type="ARBA" id="ARBA00023015"/>
    </source>
</evidence>